<proteinExistence type="predicted"/>
<comment type="caution">
    <text evidence="2">The sequence shown here is derived from an EMBL/GenBank/DDBJ whole genome shotgun (WGS) entry which is preliminary data.</text>
</comment>
<dbReference type="AlphaFoldDB" id="A0A246FES9"/>
<dbReference type="InterPro" id="IPR001433">
    <property type="entry name" value="OxRdtase_FAD/NAD-bd"/>
</dbReference>
<gene>
    <name evidence="2" type="ORF">CEG18_02940</name>
</gene>
<dbReference type="InterPro" id="IPR050415">
    <property type="entry name" value="MRET"/>
</dbReference>
<dbReference type="InterPro" id="IPR001041">
    <property type="entry name" value="2Fe-2S_ferredoxin-type"/>
</dbReference>
<dbReference type="CDD" id="cd06216">
    <property type="entry name" value="FNR_iron_sulfur_binding_2"/>
    <property type="match status" value="1"/>
</dbReference>
<evidence type="ECO:0000313" key="2">
    <source>
        <dbReference type="EMBL" id="OWP52815.1"/>
    </source>
</evidence>
<dbReference type="Gene3D" id="3.40.50.80">
    <property type="entry name" value="Nucleotide-binding domain of ferredoxin-NADP reductase (FNR) module"/>
    <property type="match status" value="1"/>
</dbReference>
<dbReference type="SUPFAM" id="SSF52343">
    <property type="entry name" value="Ferredoxin reductase-like, C-terminal NADP-linked domain"/>
    <property type="match status" value="1"/>
</dbReference>
<dbReference type="Gene3D" id="2.40.30.10">
    <property type="entry name" value="Translation factors"/>
    <property type="match status" value="1"/>
</dbReference>
<feature type="domain" description="FAD-binding FR-type" evidence="1">
    <location>
        <begin position="46"/>
        <end position="147"/>
    </location>
</feature>
<dbReference type="eggNOG" id="COG1018">
    <property type="taxonomic scope" value="Bacteria"/>
</dbReference>
<dbReference type="InterPro" id="IPR012675">
    <property type="entry name" value="Beta-grasp_dom_sf"/>
</dbReference>
<dbReference type="SUPFAM" id="SSF54292">
    <property type="entry name" value="2Fe-2S ferredoxin-like"/>
    <property type="match status" value="1"/>
</dbReference>
<evidence type="ECO:0000313" key="3">
    <source>
        <dbReference type="Proteomes" id="UP000198145"/>
    </source>
</evidence>
<dbReference type="Pfam" id="PF00970">
    <property type="entry name" value="FAD_binding_6"/>
    <property type="match status" value="1"/>
</dbReference>
<dbReference type="PANTHER" id="PTHR47354:SF3">
    <property type="entry name" value="OXIDOREDUCTASE-RELATED"/>
    <property type="match status" value="1"/>
</dbReference>
<dbReference type="STRING" id="46680.GCA_000807755_04853"/>
<dbReference type="EMBL" id="NJBA01000001">
    <property type="protein sequence ID" value="OWP52815.1"/>
    <property type="molecule type" value="Genomic_DNA"/>
</dbReference>
<name>A0A246FES9_PSENT</name>
<dbReference type="Pfam" id="PF00111">
    <property type="entry name" value="Fer2"/>
    <property type="match status" value="1"/>
</dbReference>
<sequence>MSLLPFEGLRFISPLLSPLRALVRGQWLREADVDAVLRACNRGWSLRRVFARVEARRWVADDMLELRLRPNAHWRGARPGQHLQLFVERDGVRHSRSYSLTRIAEDGCLEFAVKLQPGGRISTFLLQQLCVGEMLELGQADGDLSWPTDDQGVLLLAAGSGLTPLLGLLREALARGYSGPVTLLHYVRQHGQKAFVEGLQALARQYPNLELRWALSGDAALDGELSGRFQHDHVADLDGRHVLACGPGGFVETVRQALGASSRSLQVESFSPPAWDEREPAKAVNLRFVRSALQVAGDSRRSLLEQAESLGLRPVHGCRQGVCTRCTCTLISGCVRDLRSGELFSEPGQPIRICVSAPQGDLTVDL</sequence>
<dbReference type="InterPro" id="IPR039261">
    <property type="entry name" value="FNR_nucleotide-bd"/>
</dbReference>
<dbReference type="Pfam" id="PF00175">
    <property type="entry name" value="NAD_binding_1"/>
    <property type="match status" value="1"/>
</dbReference>
<accession>A0A246FES9</accession>
<dbReference type="InterPro" id="IPR017938">
    <property type="entry name" value="Riboflavin_synthase-like_b-brl"/>
</dbReference>
<evidence type="ECO:0000259" key="1">
    <source>
        <dbReference type="PROSITE" id="PS51384"/>
    </source>
</evidence>
<dbReference type="GO" id="GO:0051536">
    <property type="term" value="F:iron-sulfur cluster binding"/>
    <property type="evidence" value="ECO:0007669"/>
    <property type="project" value="InterPro"/>
</dbReference>
<dbReference type="PANTHER" id="PTHR47354">
    <property type="entry name" value="NADH OXIDOREDUCTASE HCR"/>
    <property type="match status" value="1"/>
</dbReference>
<dbReference type="CDD" id="cd00207">
    <property type="entry name" value="fer2"/>
    <property type="match status" value="1"/>
</dbReference>
<dbReference type="SUPFAM" id="SSF63380">
    <property type="entry name" value="Riboflavin synthase domain-like"/>
    <property type="match status" value="1"/>
</dbReference>
<dbReference type="Proteomes" id="UP000198145">
    <property type="component" value="Unassembled WGS sequence"/>
</dbReference>
<organism evidence="2 3">
    <name type="scientific">Pseudomonas nitroreducens</name>
    <dbReference type="NCBI Taxonomy" id="46680"/>
    <lineage>
        <taxon>Bacteria</taxon>
        <taxon>Pseudomonadati</taxon>
        <taxon>Pseudomonadota</taxon>
        <taxon>Gammaproteobacteria</taxon>
        <taxon>Pseudomonadales</taxon>
        <taxon>Pseudomonadaceae</taxon>
        <taxon>Pseudomonas</taxon>
    </lineage>
</organism>
<dbReference type="InterPro" id="IPR017927">
    <property type="entry name" value="FAD-bd_FR_type"/>
</dbReference>
<dbReference type="InterPro" id="IPR008333">
    <property type="entry name" value="Cbr1-like_FAD-bd_dom"/>
</dbReference>
<protein>
    <submittedName>
        <fullName evidence="2">Ferredoxin reductase</fullName>
    </submittedName>
</protein>
<dbReference type="Gene3D" id="3.10.20.30">
    <property type="match status" value="1"/>
</dbReference>
<reference evidence="2 3" key="1">
    <citation type="submission" date="2017-06" db="EMBL/GenBank/DDBJ databases">
        <title>Draft genome of Pseudomonas nitroreducens DF05.</title>
        <authorList>
            <person name="Iyer R."/>
        </authorList>
    </citation>
    <scope>NUCLEOTIDE SEQUENCE [LARGE SCALE GENOMIC DNA]</scope>
    <source>
        <strain evidence="2 3">DF05</strain>
    </source>
</reference>
<dbReference type="RefSeq" id="WP_088416216.1">
    <property type="nucleotide sequence ID" value="NZ_NJBA01000001.1"/>
</dbReference>
<dbReference type="PROSITE" id="PS51384">
    <property type="entry name" value="FAD_FR"/>
    <property type="match status" value="1"/>
</dbReference>
<dbReference type="GO" id="GO:0016491">
    <property type="term" value="F:oxidoreductase activity"/>
    <property type="evidence" value="ECO:0007669"/>
    <property type="project" value="InterPro"/>
</dbReference>
<dbReference type="InterPro" id="IPR036010">
    <property type="entry name" value="2Fe-2S_ferredoxin-like_sf"/>
</dbReference>